<name>A0A7W5ZVI7_9BACT</name>
<dbReference type="EMBL" id="JACIBY010000034">
    <property type="protein sequence ID" value="MBB3842337.1"/>
    <property type="molecule type" value="Genomic_DNA"/>
</dbReference>
<comment type="caution">
    <text evidence="1">The sequence shown here is derived from an EMBL/GenBank/DDBJ whole genome shotgun (WGS) entry which is preliminary data.</text>
</comment>
<dbReference type="RefSeq" id="WP_183980647.1">
    <property type="nucleotide sequence ID" value="NZ_JACIBY010000034.1"/>
</dbReference>
<keyword evidence="2" id="KW-1185">Reference proteome</keyword>
<evidence type="ECO:0000313" key="1">
    <source>
        <dbReference type="EMBL" id="MBB3842337.1"/>
    </source>
</evidence>
<protein>
    <submittedName>
        <fullName evidence="1">Uncharacterized protein</fullName>
    </submittedName>
</protein>
<organism evidence="1 2">
    <name type="scientific">Runella defluvii</name>
    <dbReference type="NCBI Taxonomy" id="370973"/>
    <lineage>
        <taxon>Bacteria</taxon>
        <taxon>Pseudomonadati</taxon>
        <taxon>Bacteroidota</taxon>
        <taxon>Cytophagia</taxon>
        <taxon>Cytophagales</taxon>
        <taxon>Spirosomataceae</taxon>
        <taxon>Runella</taxon>
    </lineage>
</organism>
<evidence type="ECO:0000313" key="2">
    <source>
        <dbReference type="Proteomes" id="UP000541352"/>
    </source>
</evidence>
<gene>
    <name evidence="1" type="ORF">FHS57_006368</name>
</gene>
<reference evidence="1 2" key="1">
    <citation type="submission" date="2020-08" db="EMBL/GenBank/DDBJ databases">
        <title>Genomic Encyclopedia of Type Strains, Phase IV (KMG-IV): sequencing the most valuable type-strain genomes for metagenomic binning, comparative biology and taxonomic classification.</title>
        <authorList>
            <person name="Goeker M."/>
        </authorList>
    </citation>
    <scope>NUCLEOTIDE SEQUENCE [LARGE SCALE GENOMIC DNA]</scope>
    <source>
        <strain evidence="1 2">DSM 17976</strain>
    </source>
</reference>
<proteinExistence type="predicted"/>
<sequence>MVEKVFVREYLESLKEDAELDYIFVFLLEAMGFKIVRTTKGSRGQSQYGKDIVAVKNDEKGITHKWFFELKGYDDRNIDQRTYMKPDGIRDSLIEAKDADFTYNGIPNFNQLPKKVILVHNGIIKTNIEVTFNGFIKQNFGEEEFERWDIYRLTDLFGQYLFGEYLLTDQDNIKLLKRTLIFLTEPEYEFNDLHILIQRVINRYKQKPNQRELVKLLATSNLLAVLIWHYSKEANNLHPAKYAIYLLVLQTWSFILSEKAQKKKKYLEAFNKLLDNQLRFLDEYFRKTLPIALTPKGLFTTIGFSFEPIGYRLRAFQYLDDLVYFFSMSNAFIHDLSELTTYENRQKEEIKLLVKNNFDALTCPIMDNQLIPIVHLFSFFSTCQEMSNHDGEFLIQYLVKCLDQICIRYKTKTILPLLGTEIEPLINLEINGERPSDYSDGSSLLINVLLELTAIFNLEWLYVQCREVFKDLVNLQVLYPLADLDELEISLFSKPLDQEYYAETSISLPVSFEDFKNKTRNKDRNPVVFKTNTAGYGFLKISAHSFYRSEPFPFEWRQLFDRVNVQIVNH</sequence>
<dbReference type="Proteomes" id="UP000541352">
    <property type="component" value="Unassembled WGS sequence"/>
</dbReference>
<accession>A0A7W5ZVI7</accession>
<dbReference type="AlphaFoldDB" id="A0A7W5ZVI7"/>